<protein>
    <submittedName>
        <fullName evidence="5">Protein kinase</fullName>
    </submittedName>
</protein>
<dbReference type="Pfam" id="PF00069">
    <property type="entry name" value="Pkinase"/>
    <property type="match status" value="1"/>
</dbReference>
<keyword evidence="3" id="KW-0067">ATP-binding</keyword>
<keyword evidence="6" id="KW-1185">Reference proteome</keyword>
<dbReference type="Pfam" id="PF13855">
    <property type="entry name" value="LRR_8"/>
    <property type="match status" value="1"/>
</dbReference>
<dbReference type="Gene3D" id="3.30.200.20">
    <property type="entry name" value="Phosphorylase Kinase, domain 1"/>
    <property type="match status" value="1"/>
</dbReference>
<dbReference type="SUPFAM" id="SSF52058">
    <property type="entry name" value="L domain-like"/>
    <property type="match status" value="1"/>
</dbReference>
<proteinExistence type="predicted"/>
<keyword evidence="1" id="KW-0433">Leucine-rich repeat</keyword>
<keyword evidence="2" id="KW-0677">Repeat</keyword>
<dbReference type="InterPro" id="IPR003591">
    <property type="entry name" value="Leu-rich_rpt_typical-subtyp"/>
</dbReference>
<dbReference type="PANTHER" id="PTHR48051">
    <property type="match status" value="1"/>
</dbReference>
<dbReference type="InterPro" id="IPR011009">
    <property type="entry name" value="Kinase-like_dom_sf"/>
</dbReference>
<organism evidence="5 6">
    <name type="scientific">Psychromonas aquatilis</name>
    <dbReference type="NCBI Taxonomy" id="2005072"/>
    <lineage>
        <taxon>Bacteria</taxon>
        <taxon>Pseudomonadati</taxon>
        <taxon>Pseudomonadota</taxon>
        <taxon>Gammaproteobacteria</taxon>
        <taxon>Alteromonadales</taxon>
        <taxon>Psychromonadaceae</taxon>
        <taxon>Psychromonas</taxon>
    </lineage>
</organism>
<dbReference type="SUPFAM" id="SSF56112">
    <property type="entry name" value="Protein kinase-like (PK-like)"/>
    <property type="match status" value="1"/>
</dbReference>
<dbReference type="PROSITE" id="PS51450">
    <property type="entry name" value="LRR"/>
    <property type="match status" value="1"/>
</dbReference>
<dbReference type="PANTHER" id="PTHR48051:SF1">
    <property type="entry name" value="RAS SUPPRESSOR PROTEIN 1"/>
    <property type="match status" value="1"/>
</dbReference>
<feature type="domain" description="Protein kinase" evidence="4">
    <location>
        <begin position="203"/>
        <end position="414"/>
    </location>
</feature>
<reference evidence="5 6" key="1">
    <citation type="submission" date="2024-02" db="EMBL/GenBank/DDBJ databases">
        <title>Bacteria isolated from the canopy kelp, Nereocystis luetkeana.</title>
        <authorList>
            <person name="Pfister C.A."/>
            <person name="Younker I.T."/>
            <person name="Light S.H."/>
        </authorList>
    </citation>
    <scope>NUCLEOTIDE SEQUENCE [LARGE SCALE GENOMIC DNA]</scope>
    <source>
        <strain evidence="5 6">TI.1.05</strain>
    </source>
</reference>
<evidence type="ECO:0000259" key="4">
    <source>
        <dbReference type="PROSITE" id="PS50011"/>
    </source>
</evidence>
<evidence type="ECO:0000313" key="6">
    <source>
        <dbReference type="Proteomes" id="UP001369082"/>
    </source>
</evidence>
<dbReference type="Gene3D" id="3.80.10.10">
    <property type="entry name" value="Ribonuclease Inhibitor"/>
    <property type="match status" value="2"/>
</dbReference>
<dbReference type="Proteomes" id="UP001369082">
    <property type="component" value="Unassembled WGS sequence"/>
</dbReference>
<dbReference type="PROSITE" id="PS00107">
    <property type="entry name" value="PROTEIN_KINASE_ATP"/>
    <property type="match status" value="1"/>
</dbReference>
<dbReference type="EMBL" id="JBAKAZ010000004">
    <property type="protein sequence ID" value="MEL0628265.1"/>
    <property type="molecule type" value="Genomic_DNA"/>
</dbReference>
<evidence type="ECO:0000256" key="2">
    <source>
        <dbReference type="ARBA" id="ARBA00022737"/>
    </source>
</evidence>
<dbReference type="InterPro" id="IPR025875">
    <property type="entry name" value="Leu-rich_rpt_4"/>
</dbReference>
<keyword evidence="5" id="KW-0808">Transferase</keyword>
<dbReference type="InterPro" id="IPR000719">
    <property type="entry name" value="Prot_kinase_dom"/>
</dbReference>
<gene>
    <name evidence="5" type="ORF">V6256_01475</name>
</gene>
<sequence>MQTLAALKAGKLKGIKRLKLSEALTTFPMEILTLADSLEVLDLSNNQLSDIPSEIKQLTKLKILFASNNLFTVLPASIGQCPALEMIGFKSNQITTVPETALPLPLRWLILTDNKITQLPQTLGQRPRLKKLALAGNQLQTLPENMDQLHELELLRISANQLTDFPTQLLRLPKLAWFAFSGNPFCSHTLPIQSVPEVASSSLQLNETLGQGASGMIYQANWLGDVNEAGLFPAQIAVKVFKGEVTSDGYPQDELQACLKVGNHNNLVKSVGQVNESDCLALVMELIPATYKNLGLPPSLDSCTRDTFADNFTLTIESIEKIVKQMQEVFEHLHANQVCHGDLYAHNTLFDQHSNIIFGDFGAASMYHMLTKDIQDKIKQIEQRALNHFIDDLLGVCCAKDKNTATYHDLASLL</sequence>
<dbReference type="SMART" id="SM00220">
    <property type="entry name" value="S_TKc"/>
    <property type="match status" value="1"/>
</dbReference>
<dbReference type="PROSITE" id="PS50011">
    <property type="entry name" value="PROTEIN_KINASE_DOM"/>
    <property type="match status" value="1"/>
</dbReference>
<keyword evidence="5" id="KW-0418">Kinase</keyword>
<name>A0ABU9GLS5_9GAMM</name>
<feature type="binding site" evidence="3">
    <location>
        <position position="239"/>
    </location>
    <ligand>
        <name>ATP</name>
        <dbReference type="ChEBI" id="CHEBI:30616"/>
    </ligand>
</feature>
<keyword evidence="3" id="KW-0547">Nucleotide-binding</keyword>
<dbReference type="Pfam" id="PF12799">
    <property type="entry name" value="LRR_4"/>
    <property type="match status" value="1"/>
</dbReference>
<dbReference type="SMART" id="SM00369">
    <property type="entry name" value="LRR_TYP"/>
    <property type="match status" value="5"/>
</dbReference>
<accession>A0ABU9GLS5</accession>
<dbReference type="SMART" id="SM00364">
    <property type="entry name" value="LRR_BAC"/>
    <property type="match status" value="6"/>
</dbReference>
<dbReference type="InterPro" id="IPR050216">
    <property type="entry name" value="LRR_domain-containing"/>
</dbReference>
<dbReference type="InterPro" id="IPR032675">
    <property type="entry name" value="LRR_dom_sf"/>
</dbReference>
<evidence type="ECO:0000256" key="1">
    <source>
        <dbReference type="ARBA" id="ARBA00022614"/>
    </source>
</evidence>
<dbReference type="Gene3D" id="1.10.510.10">
    <property type="entry name" value="Transferase(Phosphotransferase) domain 1"/>
    <property type="match status" value="1"/>
</dbReference>
<dbReference type="InterPro" id="IPR017441">
    <property type="entry name" value="Protein_kinase_ATP_BS"/>
</dbReference>
<dbReference type="RefSeq" id="WP_341596215.1">
    <property type="nucleotide sequence ID" value="NZ_JBAKAZ010000004.1"/>
</dbReference>
<dbReference type="InterPro" id="IPR001611">
    <property type="entry name" value="Leu-rich_rpt"/>
</dbReference>
<comment type="caution">
    <text evidence="5">The sequence shown here is derived from an EMBL/GenBank/DDBJ whole genome shotgun (WGS) entry which is preliminary data.</text>
</comment>
<evidence type="ECO:0000313" key="5">
    <source>
        <dbReference type="EMBL" id="MEL0628265.1"/>
    </source>
</evidence>
<evidence type="ECO:0000256" key="3">
    <source>
        <dbReference type="PROSITE-ProRule" id="PRU10141"/>
    </source>
</evidence>
<dbReference type="GO" id="GO:0016301">
    <property type="term" value="F:kinase activity"/>
    <property type="evidence" value="ECO:0007669"/>
    <property type="project" value="UniProtKB-KW"/>
</dbReference>